<dbReference type="EMBL" id="LRGB01000341">
    <property type="protein sequence ID" value="KZS19627.1"/>
    <property type="molecule type" value="Genomic_DNA"/>
</dbReference>
<evidence type="ECO:0000256" key="3">
    <source>
        <dbReference type="ARBA" id="ARBA00022473"/>
    </source>
</evidence>
<feature type="region of interest" description="Disordered" evidence="9">
    <location>
        <begin position="961"/>
        <end position="1042"/>
    </location>
</feature>
<dbReference type="PROSITE" id="PS00027">
    <property type="entry name" value="HOMEOBOX_1"/>
    <property type="match status" value="1"/>
</dbReference>
<evidence type="ECO:0000313" key="11">
    <source>
        <dbReference type="EMBL" id="KZS19627.1"/>
    </source>
</evidence>
<evidence type="ECO:0000256" key="4">
    <source>
        <dbReference type="ARBA" id="ARBA00023125"/>
    </source>
</evidence>
<name>A0A162QEP1_9CRUS</name>
<feature type="compositionally biased region" description="Low complexity" evidence="9">
    <location>
        <begin position="978"/>
        <end position="1031"/>
    </location>
</feature>
<dbReference type="OrthoDB" id="10023951at2759"/>
<protein>
    <submittedName>
        <fullName evidence="11">Putative Pituitary homeobox 2</fullName>
    </submittedName>
</protein>
<reference evidence="11 12" key="1">
    <citation type="submission" date="2016-03" db="EMBL/GenBank/DDBJ databases">
        <title>EvidentialGene: Evidence-directed Construction of Genes on Genomes.</title>
        <authorList>
            <person name="Gilbert D.G."/>
            <person name="Choi J.-H."/>
            <person name="Mockaitis K."/>
            <person name="Colbourne J."/>
            <person name="Pfrender M."/>
        </authorList>
    </citation>
    <scope>NUCLEOTIDE SEQUENCE [LARGE SCALE GENOMIC DNA]</scope>
    <source>
        <strain evidence="11 12">Xinb3</strain>
        <tissue evidence="11">Complete organism</tissue>
    </source>
</reference>
<evidence type="ECO:0000259" key="10">
    <source>
        <dbReference type="PROSITE" id="PS50071"/>
    </source>
</evidence>
<dbReference type="InterPro" id="IPR001356">
    <property type="entry name" value="HD"/>
</dbReference>
<dbReference type="PANTHER" id="PTHR45882:SF3">
    <property type="entry name" value="PITUITARY HOMEOBOX HOMOLOG PTX1"/>
    <property type="match status" value="1"/>
</dbReference>
<dbReference type="Pfam" id="PF00046">
    <property type="entry name" value="Homeodomain"/>
    <property type="match status" value="1"/>
</dbReference>
<dbReference type="AlphaFoldDB" id="A0A162QEP1"/>
<dbReference type="SUPFAM" id="SSF46689">
    <property type="entry name" value="Homeodomain-like"/>
    <property type="match status" value="1"/>
</dbReference>
<evidence type="ECO:0000256" key="6">
    <source>
        <dbReference type="ARBA" id="ARBA00023242"/>
    </source>
</evidence>
<evidence type="ECO:0000256" key="5">
    <source>
        <dbReference type="ARBA" id="ARBA00023155"/>
    </source>
</evidence>
<dbReference type="GO" id="GO:0009653">
    <property type="term" value="P:anatomical structure morphogenesis"/>
    <property type="evidence" value="ECO:0007669"/>
    <property type="project" value="TreeGrafter"/>
</dbReference>
<keyword evidence="6 7" id="KW-0539">Nucleus</keyword>
<feature type="compositionally biased region" description="Basic and acidic residues" evidence="9">
    <location>
        <begin position="254"/>
        <end position="265"/>
    </location>
</feature>
<evidence type="ECO:0000256" key="1">
    <source>
        <dbReference type="ARBA" id="ARBA00004123"/>
    </source>
</evidence>
<dbReference type="InterPro" id="IPR017970">
    <property type="entry name" value="Homeobox_CS"/>
</dbReference>
<feature type="compositionally biased region" description="Basic residues" evidence="9">
    <location>
        <begin position="562"/>
        <end position="591"/>
    </location>
</feature>
<comment type="caution">
    <text evidence="11">The sequence shown here is derived from an EMBL/GenBank/DDBJ whole genome shotgun (WGS) entry which is preliminary data.</text>
</comment>
<feature type="region of interest" description="Disordered" evidence="9">
    <location>
        <begin position="561"/>
        <end position="602"/>
    </location>
</feature>
<comment type="similarity">
    <text evidence="2">Belongs to the paired homeobox family. Bicoid subfamily.</text>
</comment>
<gene>
    <name evidence="11" type="ORF">APZ42_013896</name>
</gene>
<dbReference type="CDD" id="cd00086">
    <property type="entry name" value="homeodomain"/>
    <property type="match status" value="1"/>
</dbReference>
<dbReference type="STRING" id="35525.A0A162QEP1"/>
<keyword evidence="5 7" id="KW-0371">Homeobox</keyword>
<sequence>MAESRKARTDHFFRCTPKRGEERKAVGFARWKERQEKNLASCFSMANKFKLYFQSKTVSHSKATLKEIQKPCIQIQESNNLPRGSLKKPPFIVPGRIRHNDSHLLQAVPQVKNPPKKILSTKQPIKSSATQWATSTQVSSKIHSAAAMTKTSSGKDTCPQCKGFVPPAGIKIPEQSSVTLAQGTDVQNGSSAKPFEQNFPSIFKPNPWITVDRRTSVQKPFNSLLSPQESSAPQAAFFREDVTHLESEEEDSDPESKSFDDQSIRHSNEDHAVVKCPIETNVVNCSITVEEQHEQFTVAAVVHAVMNDHDSKNDSTDEIGSVTLPEVGESPEKIEIALHLRAQMDEKKAHLDGLCNLWSGVLKEEDGVPQDDVGSILTVIGQTQQLQRERFHQYSTLILQFEKNTAEKTITKTDLEGSSELVTLPYRIAILLTAASVTTTLFGCLTVNAQSSLIPTSFLIGIELLLRAFTSPLFNPDDHNTPSKTGQKTKQTLCFFFVFFFSFAFESDCVVMELANNSSNSGGGNLTSDQSLCLQDLVAGVGGGGSVDHHRSIPVSYAQHAPAHHHHHQLSHHHHLQSIQHHHHQLHHHHLTGAGVHQGGESSLDLNQHHVLNSNHHHAARHLSAAMNGTDVSSFMTSTSSSPFLSAGTGHHHHPHHPQHLMGSMATAVAVAAAATANASNNHSRRPIHSGALGGPVPTTASGSSIDKIKREADKNGSSSVLQHPHHHHQQPPQQQQPSHLVADSNEQTAVASGTEETDKDGRKKRQRRQRTHFTSQQLQELEATFTRNRYPDMSTREEIAMWTNLTEPRVRVWFKNRRAKWRKRERNAMNAAAAAAADFKSSFTPQFNGLMQPFGAAAAAADEAALYAAGYAPPTYNGWAGKVPSPLAGTAKNFPWGLNSVNMSPLSAAGFNPVAPVSQMVNSSAIGMSTMATMSNSLGMASQAAGPCMQHYASPPNHYASYRDQCGPPPPPPPSVTPSAVVPTSISSAALRFNSSKSNNNGATKTSSGSSSSSSTSSGSSNSSSGLLSGYGQQPGSPRSNAALAACQYAGADRSPV</sequence>
<feature type="compositionally biased region" description="Pro residues" evidence="9">
    <location>
        <begin position="968"/>
        <end position="977"/>
    </location>
</feature>
<feature type="compositionally biased region" description="Polar residues" evidence="9">
    <location>
        <begin position="1032"/>
        <end position="1041"/>
    </location>
</feature>
<proteinExistence type="inferred from homology"/>
<keyword evidence="4 7" id="KW-0238">DNA-binding</keyword>
<dbReference type="Proteomes" id="UP000076858">
    <property type="component" value="Unassembled WGS sequence"/>
</dbReference>
<feature type="compositionally biased region" description="Basic residues" evidence="9">
    <location>
        <begin position="763"/>
        <end position="772"/>
    </location>
</feature>
<evidence type="ECO:0000256" key="8">
    <source>
        <dbReference type="RuleBase" id="RU000682"/>
    </source>
</evidence>
<evidence type="ECO:0000256" key="7">
    <source>
        <dbReference type="PROSITE-ProRule" id="PRU00108"/>
    </source>
</evidence>
<evidence type="ECO:0000256" key="9">
    <source>
        <dbReference type="SAM" id="MobiDB-lite"/>
    </source>
</evidence>
<accession>A0A162QEP1</accession>
<evidence type="ECO:0000256" key="2">
    <source>
        <dbReference type="ARBA" id="ARBA00006503"/>
    </source>
</evidence>
<feature type="domain" description="Homeobox" evidence="10">
    <location>
        <begin position="765"/>
        <end position="825"/>
    </location>
</feature>
<dbReference type="InterPro" id="IPR009057">
    <property type="entry name" value="Homeodomain-like_sf"/>
</dbReference>
<dbReference type="GO" id="GO:0000978">
    <property type="term" value="F:RNA polymerase II cis-regulatory region sequence-specific DNA binding"/>
    <property type="evidence" value="ECO:0007669"/>
    <property type="project" value="TreeGrafter"/>
</dbReference>
<dbReference type="FunFam" id="1.10.10.60:FF:000031">
    <property type="entry name" value="Homeobox protein"/>
    <property type="match status" value="1"/>
</dbReference>
<organism evidence="11 12">
    <name type="scientific">Daphnia magna</name>
    <dbReference type="NCBI Taxonomy" id="35525"/>
    <lineage>
        <taxon>Eukaryota</taxon>
        <taxon>Metazoa</taxon>
        <taxon>Ecdysozoa</taxon>
        <taxon>Arthropoda</taxon>
        <taxon>Crustacea</taxon>
        <taxon>Branchiopoda</taxon>
        <taxon>Diplostraca</taxon>
        <taxon>Cladocera</taxon>
        <taxon>Anomopoda</taxon>
        <taxon>Daphniidae</taxon>
        <taxon>Daphnia</taxon>
    </lineage>
</organism>
<dbReference type="SMART" id="SM00389">
    <property type="entry name" value="HOX"/>
    <property type="match status" value="1"/>
</dbReference>
<evidence type="ECO:0000313" key="12">
    <source>
        <dbReference type="Proteomes" id="UP000076858"/>
    </source>
</evidence>
<dbReference type="GO" id="GO:0000981">
    <property type="term" value="F:DNA-binding transcription factor activity, RNA polymerase II-specific"/>
    <property type="evidence" value="ECO:0007669"/>
    <property type="project" value="InterPro"/>
</dbReference>
<feature type="compositionally biased region" description="Basic residues" evidence="9">
    <location>
        <begin position="650"/>
        <end position="659"/>
    </location>
</feature>
<dbReference type="PANTHER" id="PTHR45882">
    <property type="entry name" value="PITUITARY HOMEOBOX HOMOLOG PTX1"/>
    <property type="match status" value="1"/>
</dbReference>
<dbReference type="GO" id="GO:0005634">
    <property type="term" value="C:nucleus"/>
    <property type="evidence" value="ECO:0007669"/>
    <property type="project" value="UniProtKB-SubCell"/>
</dbReference>
<feature type="region of interest" description="Disordered" evidence="9">
    <location>
        <begin position="243"/>
        <end position="265"/>
    </location>
</feature>
<feature type="region of interest" description="Disordered" evidence="9">
    <location>
        <begin position="676"/>
        <end position="775"/>
    </location>
</feature>
<comment type="subcellular location">
    <subcellularLocation>
        <location evidence="1 7 8">Nucleus</location>
    </subcellularLocation>
</comment>
<feature type="compositionally biased region" description="Low complexity" evidence="9">
    <location>
        <begin position="634"/>
        <end position="646"/>
    </location>
</feature>
<dbReference type="Gene3D" id="1.10.10.60">
    <property type="entry name" value="Homeodomain-like"/>
    <property type="match status" value="1"/>
</dbReference>
<feature type="region of interest" description="Disordered" evidence="9">
    <location>
        <begin position="634"/>
        <end position="660"/>
    </location>
</feature>
<keyword evidence="3" id="KW-0217">Developmental protein</keyword>
<feature type="DNA-binding region" description="Homeobox" evidence="7">
    <location>
        <begin position="767"/>
        <end position="826"/>
    </location>
</feature>
<dbReference type="PROSITE" id="PS50071">
    <property type="entry name" value="HOMEOBOX_2"/>
    <property type="match status" value="1"/>
</dbReference>
<keyword evidence="12" id="KW-1185">Reference proteome</keyword>